<evidence type="ECO:0000256" key="4">
    <source>
        <dbReference type="ARBA" id="ARBA00022553"/>
    </source>
</evidence>
<evidence type="ECO:0000256" key="6">
    <source>
        <dbReference type="ARBA" id="ARBA00022692"/>
    </source>
</evidence>
<evidence type="ECO:0000313" key="15">
    <source>
        <dbReference type="EMBL" id="NML92215.1"/>
    </source>
</evidence>
<protein>
    <recommendedName>
        <fullName evidence="3">histidine kinase</fullName>
        <ecNumber evidence="3">2.7.13.3</ecNumber>
    </recommendedName>
</protein>
<evidence type="ECO:0000256" key="2">
    <source>
        <dbReference type="ARBA" id="ARBA00004141"/>
    </source>
</evidence>
<sequence>MTGRRLFAKILLGFLCTFLLITQGVWALFSLRDRKSPPESAVAVMIGPTLVNMAGRAVETNGVAGFAALEKNLSPEQRHRLRLVPASQEGPVPPVSTQTQLVRPVKAPGGKAYNVHFDRSLDKGWRLNIPPELLVIGFVAGMVFSALLATYLLRPIGHLRNGFARLARGELDVRVGSAMGRRRDEIADLALDFDQMAARLKQLVSRRTQLLHDVSHELRSPLARLQVALALARQGGERQQASMDRMEREVERMNELIGELLTLSRAEGGTVGVDEYFDLFGILESVVEDVRYEAAPTDVTVALRVSNGADEDLPPIRGSSELVRRAVENILRNALRFSAGGDVIEVEARWSSRNGAFTIVVRDSGPGVADDAIDTIFEPFVHGVGGGLGLGLAIASRAIAAHGGTVAGRNREPHGFEVTMVLPARD</sequence>
<evidence type="ECO:0000256" key="9">
    <source>
        <dbReference type="ARBA" id="ARBA00023012"/>
    </source>
</evidence>
<dbReference type="SUPFAM" id="SSF55874">
    <property type="entry name" value="ATPase domain of HSP90 chaperone/DNA topoisomerase II/histidine kinase"/>
    <property type="match status" value="1"/>
</dbReference>
<evidence type="ECO:0000256" key="7">
    <source>
        <dbReference type="ARBA" id="ARBA00022777"/>
    </source>
</evidence>
<dbReference type="SMART" id="SM00387">
    <property type="entry name" value="HATPase_c"/>
    <property type="match status" value="1"/>
</dbReference>
<evidence type="ECO:0000256" key="3">
    <source>
        <dbReference type="ARBA" id="ARBA00012438"/>
    </source>
</evidence>
<dbReference type="InterPro" id="IPR005467">
    <property type="entry name" value="His_kinase_dom"/>
</dbReference>
<dbReference type="Gene3D" id="1.10.287.130">
    <property type="match status" value="1"/>
</dbReference>
<dbReference type="InterPro" id="IPR003661">
    <property type="entry name" value="HisK_dim/P_dom"/>
</dbReference>
<evidence type="ECO:0000256" key="8">
    <source>
        <dbReference type="ARBA" id="ARBA00022989"/>
    </source>
</evidence>
<keyword evidence="7 15" id="KW-0418">Kinase</keyword>
<keyword evidence="6 12" id="KW-0812">Transmembrane</keyword>
<dbReference type="EC" id="2.7.13.3" evidence="3"/>
<dbReference type="SMART" id="SM00304">
    <property type="entry name" value="HAMP"/>
    <property type="match status" value="1"/>
</dbReference>
<comment type="subcellular location">
    <subcellularLocation>
        <location evidence="2">Membrane</location>
        <topology evidence="2">Multi-pass membrane protein</topology>
    </subcellularLocation>
</comment>
<dbReference type="InterPro" id="IPR004358">
    <property type="entry name" value="Sig_transdc_His_kin-like_C"/>
</dbReference>
<dbReference type="CDD" id="cd00082">
    <property type="entry name" value="HisKA"/>
    <property type="match status" value="1"/>
</dbReference>
<keyword evidence="9" id="KW-0902">Two-component regulatory system</keyword>
<keyword evidence="16" id="KW-1185">Reference proteome</keyword>
<dbReference type="Gene3D" id="1.10.8.500">
    <property type="entry name" value="HAMP domain in histidine kinase"/>
    <property type="match status" value="1"/>
</dbReference>
<dbReference type="Gene3D" id="3.30.565.10">
    <property type="entry name" value="Histidine kinase-like ATPase, C-terminal domain"/>
    <property type="match status" value="1"/>
</dbReference>
<dbReference type="PRINTS" id="PR00344">
    <property type="entry name" value="BCTRLSENSOR"/>
</dbReference>
<organism evidence="15 16">
    <name type="scientific">Novosphingobium olei</name>
    <dbReference type="NCBI Taxonomy" id="2728851"/>
    <lineage>
        <taxon>Bacteria</taxon>
        <taxon>Pseudomonadati</taxon>
        <taxon>Pseudomonadota</taxon>
        <taxon>Alphaproteobacteria</taxon>
        <taxon>Sphingomonadales</taxon>
        <taxon>Sphingomonadaceae</taxon>
        <taxon>Novosphingobium</taxon>
    </lineage>
</organism>
<dbReference type="EMBL" id="JABBGM010000001">
    <property type="protein sequence ID" value="NML92215.1"/>
    <property type="molecule type" value="Genomic_DNA"/>
</dbReference>
<name>A0A7Y0BL42_9SPHN</name>
<dbReference type="PROSITE" id="PS50109">
    <property type="entry name" value="HIS_KIN"/>
    <property type="match status" value="1"/>
</dbReference>
<dbReference type="PANTHER" id="PTHR45436">
    <property type="entry name" value="SENSOR HISTIDINE KINASE YKOH"/>
    <property type="match status" value="1"/>
</dbReference>
<dbReference type="SMART" id="SM00388">
    <property type="entry name" value="HisKA"/>
    <property type="match status" value="1"/>
</dbReference>
<evidence type="ECO:0000259" key="14">
    <source>
        <dbReference type="PROSITE" id="PS50885"/>
    </source>
</evidence>
<dbReference type="SUPFAM" id="SSF47384">
    <property type="entry name" value="Homodimeric domain of signal transducing histidine kinase"/>
    <property type="match status" value="1"/>
</dbReference>
<keyword evidence="8 12" id="KW-1133">Transmembrane helix</keyword>
<keyword evidence="5" id="KW-0808">Transferase</keyword>
<dbReference type="InterPro" id="IPR003594">
    <property type="entry name" value="HATPase_dom"/>
</dbReference>
<dbReference type="AlphaFoldDB" id="A0A7Y0BL42"/>
<keyword evidence="11" id="KW-0175">Coiled coil</keyword>
<evidence type="ECO:0000256" key="12">
    <source>
        <dbReference type="SAM" id="Phobius"/>
    </source>
</evidence>
<keyword evidence="4" id="KW-0597">Phosphoprotein</keyword>
<reference evidence="15 16" key="1">
    <citation type="submission" date="2020-04" db="EMBL/GenBank/DDBJ databases">
        <title>Novosphingobium sp. TW-4 isolated from soil.</title>
        <authorList>
            <person name="Dahal R.H."/>
            <person name="Chaudhary D.K."/>
        </authorList>
    </citation>
    <scope>NUCLEOTIDE SEQUENCE [LARGE SCALE GENOMIC DNA]</scope>
    <source>
        <strain evidence="15 16">TW-4</strain>
    </source>
</reference>
<comment type="catalytic activity">
    <reaction evidence="1">
        <text>ATP + protein L-histidine = ADP + protein N-phospho-L-histidine.</text>
        <dbReference type="EC" id="2.7.13.3"/>
    </reaction>
</comment>
<dbReference type="InterPro" id="IPR050428">
    <property type="entry name" value="TCS_sensor_his_kinase"/>
</dbReference>
<dbReference type="Pfam" id="PF02518">
    <property type="entry name" value="HATPase_c"/>
    <property type="match status" value="1"/>
</dbReference>
<dbReference type="RefSeq" id="WP_169491488.1">
    <property type="nucleotide sequence ID" value="NZ_JABBGM010000001.1"/>
</dbReference>
<evidence type="ECO:0000256" key="1">
    <source>
        <dbReference type="ARBA" id="ARBA00000085"/>
    </source>
</evidence>
<dbReference type="PROSITE" id="PS50885">
    <property type="entry name" value="HAMP"/>
    <property type="match status" value="1"/>
</dbReference>
<feature type="transmembrane region" description="Helical" evidence="12">
    <location>
        <begin position="133"/>
        <end position="153"/>
    </location>
</feature>
<dbReference type="SUPFAM" id="SSF158472">
    <property type="entry name" value="HAMP domain-like"/>
    <property type="match status" value="1"/>
</dbReference>
<evidence type="ECO:0000256" key="5">
    <source>
        <dbReference type="ARBA" id="ARBA00022679"/>
    </source>
</evidence>
<evidence type="ECO:0000313" key="16">
    <source>
        <dbReference type="Proteomes" id="UP000583556"/>
    </source>
</evidence>
<dbReference type="Pfam" id="PF00512">
    <property type="entry name" value="HisKA"/>
    <property type="match status" value="1"/>
</dbReference>
<feature type="domain" description="HAMP" evidence="14">
    <location>
        <begin position="150"/>
        <end position="205"/>
    </location>
</feature>
<evidence type="ECO:0000256" key="10">
    <source>
        <dbReference type="ARBA" id="ARBA00023136"/>
    </source>
</evidence>
<keyword evidence="10 12" id="KW-0472">Membrane</keyword>
<dbReference type="PANTHER" id="PTHR45436:SF15">
    <property type="entry name" value="SENSOR HISTIDINE KINASE CUSS"/>
    <property type="match status" value="1"/>
</dbReference>
<dbReference type="InterPro" id="IPR003660">
    <property type="entry name" value="HAMP_dom"/>
</dbReference>
<evidence type="ECO:0000259" key="13">
    <source>
        <dbReference type="PROSITE" id="PS50109"/>
    </source>
</evidence>
<dbReference type="Proteomes" id="UP000583556">
    <property type="component" value="Unassembled WGS sequence"/>
</dbReference>
<proteinExistence type="predicted"/>
<accession>A0A7Y0BL42</accession>
<dbReference type="GO" id="GO:0005886">
    <property type="term" value="C:plasma membrane"/>
    <property type="evidence" value="ECO:0007669"/>
    <property type="project" value="TreeGrafter"/>
</dbReference>
<evidence type="ECO:0000256" key="11">
    <source>
        <dbReference type="SAM" id="Coils"/>
    </source>
</evidence>
<feature type="domain" description="Histidine kinase" evidence="13">
    <location>
        <begin position="213"/>
        <end position="426"/>
    </location>
</feature>
<comment type="caution">
    <text evidence="15">The sequence shown here is derived from an EMBL/GenBank/DDBJ whole genome shotgun (WGS) entry which is preliminary data.</text>
</comment>
<dbReference type="CDD" id="cd06225">
    <property type="entry name" value="HAMP"/>
    <property type="match status" value="1"/>
</dbReference>
<feature type="coiled-coil region" evidence="11">
    <location>
        <begin position="236"/>
        <end position="263"/>
    </location>
</feature>
<dbReference type="InterPro" id="IPR036097">
    <property type="entry name" value="HisK_dim/P_sf"/>
</dbReference>
<dbReference type="Pfam" id="PF00672">
    <property type="entry name" value="HAMP"/>
    <property type="match status" value="1"/>
</dbReference>
<dbReference type="GO" id="GO:0000155">
    <property type="term" value="F:phosphorelay sensor kinase activity"/>
    <property type="evidence" value="ECO:0007669"/>
    <property type="project" value="InterPro"/>
</dbReference>
<dbReference type="InterPro" id="IPR036890">
    <property type="entry name" value="HATPase_C_sf"/>
</dbReference>
<gene>
    <name evidence="15" type="ORF">HHL27_00835</name>
</gene>